<evidence type="ECO:0000313" key="4">
    <source>
        <dbReference type="Proteomes" id="UP000663828"/>
    </source>
</evidence>
<sequence>MPFDNSTAATCLSFRNVTSQCAQPDLNNCKRCITNVYHSHSNIDTICATCDTSNVYVNNIQREVEFLLDNRTQLDDRITIKCQGKGCNSVENINKIRQTSTITSDFDKLFEKHSNALPLNISTVFTIFFLSFQFIFIY</sequence>
<protein>
    <submittedName>
        <fullName evidence="3">Uncharacterized protein</fullName>
    </submittedName>
</protein>
<evidence type="ECO:0000313" key="3">
    <source>
        <dbReference type="EMBL" id="CAF1655327.1"/>
    </source>
</evidence>
<comment type="caution">
    <text evidence="3">The sequence shown here is derived from an EMBL/GenBank/DDBJ whole genome shotgun (WGS) entry which is preliminary data.</text>
</comment>
<keyword evidence="1" id="KW-0812">Transmembrane</keyword>
<keyword evidence="4" id="KW-1185">Reference proteome</keyword>
<dbReference type="OrthoDB" id="10052473at2759"/>
<organism evidence="3 4">
    <name type="scientific">Adineta ricciae</name>
    <name type="common">Rotifer</name>
    <dbReference type="NCBI Taxonomy" id="249248"/>
    <lineage>
        <taxon>Eukaryota</taxon>
        <taxon>Metazoa</taxon>
        <taxon>Spiralia</taxon>
        <taxon>Gnathifera</taxon>
        <taxon>Rotifera</taxon>
        <taxon>Eurotatoria</taxon>
        <taxon>Bdelloidea</taxon>
        <taxon>Adinetida</taxon>
        <taxon>Adinetidae</taxon>
        <taxon>Adineta</taxon>
    </lineage>
</organism>
<keyword evidence="1" id="KW-1133">Transmembrane helix</keyword>
<dbReference type="AlphaFoldDB" id="A0A816EYD2"/>
<name>A0A816EYD2_ADIRI</name>
<dbReference type="Proteomes" id="UP000663852">
    <property type="component" value="Unassembled WGS sequence"/>
</dbReference>
<gene>
    <name evidence="2" type="ORF">EDS130_LOCUS40971</name>
    <name evidence="3" type="ORF">XAT740_LOCUS55796</name>
</gene>
<evidence type="ECO:0000313" key="2">
    <source>
        <dbReference type="EMBL" id="CAF1473856.1"/>
    </source>
</evidence>
<dbReference type="EMBL" id="CAJNOJ010000516">
    <property type="protein sequence ID" value="CAF1473856.1"/>
    <property type="molecule type" value="Genomic_DNA"/>
</dbReference>
<keyword evidence="1" id="KW-0472">Membrane</keyword>
<accession>A0A816EYD2</accession>
<evidence type="ECO:0000256" key="1">
    <source>
        <dbReference type="SAM" id="Phobius"/>
    </source>
</evidence>
<dbReference type="EMBL" id="CAJNOR010010618">
    <property type="protein sequence ID" value="CAF1655327.1"/>
    <property type="molecule type" value="Genomic_DNA"/>
</dbReference>
<dbReference type="Proteomes" id="UP000663828">
    <property type="component" value="Unassembled WGS sequence"/>
</dbReference>
<proteinExistence type="predicted"/>
<reference evidence="3" key="1">
    <citation type="submission" date="2021-02" db="EMBL/GenBank/DDBJ databases">
        <authorList>
            <person name="Nowell W R."/>
        </authorList>
    </citation>
    <scope>NUCLEOTIDE SEQUENCE</scope>
</reference>
<feature type="transmembrane region" description="Helical" evidence="1">
    <location>
        <begin position="117"/>
        <end position="137"/>
    </location>
</feature>